<accession>J9VTA0</accession>
<feature type="region of interest" description="Disordered" evidence="1">
    <location>
        <begin position="1"/>
        <end position="24"/>
    </location>
</feature>
<feature type="region of interest" description="Disordered" evidence="1">
    <location>
        <begin position="67"/>
        <end position="140"/>
    </location>
</feature>
<feature type="compositionally biased region" description="Polar residues" evidence="1">
    <location>
        <begin position="1126"/>
        <end position="1138"/>
    </location>
</feature>
<dbReference type="Proteomes" id="UP000010091">
    <property type="component" value="Chromosome 5"/>
</dbReference>
<dbReference type="GeneID" id="23890280"/>
<name>J9VTA0_CRYN9</name>
<feature type="region of interest" description="Disordered" evidence="1">
    <location>
        <begin position="1408"/>
        <end position="1431"/>
    </location>
</feature>
<dbReference type="EMBL" id="CP003824">
    <property type="protein sequence ID" value="AFR94925.1"/>
    <property type="molecule type" value="Genomic_DNA"/>
</dbReference>
<feature type="compositionally biased region" description="Polar residues" evidence="1">
    <location>
        <begin position="187"/>
        <end position="196"/>
    </location>
</feature>
<feature type="region of interest" description="Disordered" evidence="1">
    <location>
        <begin position="1125"/>
        <end position="1168"/>
    </location>
</feature>
<feature type="region of interest" description="Disordered" evidence="1">
    <location>
        <begin position="368"/>
        <end position="391"/>
    </location>
</feature>
<proteinExistence type="predicted"/>
<keyword evidence="3" id="KW-1185">Reference proteome</keyword>
<dbReference type="KEGG" id="cng:CNAG_07433"/>
<dbReference type="RefSeq" id="XP_012049647.1">
    <property type="nucleotide sequence ID" value="XM_012194257.1"/>
</dbReference>
<dbReference type="PANTHER" id="PTHR39463">
    <property type="entry name" value="MEDUSA"/>
    <property type="match status" value="1"/>
</dbReference>
<evidence type="ECO:0000256" key="1">
    <source>
        <dbReference type="SAM" id="MobiDB-lite"/>
    </source>
</evidence>
<feature type="compositionally biased region" description="Polar residues" evidence="1">
    <location>
        <begin position="104"/>
        <end position="120"/>
    </location>
</feature>
<dbReference type="HOGENOM" id="CLU_244512_0_0_1"/>
<evidence type="ECO:0000313" key="3">
    <source>
        <dbReference type="Proteomes" id="UP000010091"/>
    </source>
</evidence>
<feature type="compositionally biased region" description="Low complexity" evidence="1">
    <location>
        <begin position="1139"/>
        <end position="1148"/>
    </location>
</feature>
<reference evidence="2 3" key="1">
    <citation type="journal article" date="2014" name="PLoS Genet.">
        <title>Analysis of the genome and transcriptome of Cryptococcus neoformans var. grubii reveals complex RNA expression and microevolution leading to virulence attenuation.</title>
        <authorList>
            <person name="Janbon G."/>
            <person name="Ormerod K.L."/>
            <person name="Paulet D."/>
            <person name="Byrnes E.J.III."/>
            <person name="Yadav V."/>
            <person name="Chatterjee G."/>
            <person name="Mullapudi N."/>
            <person name="Hon C.C."/>
            <person name="Billmyre R.B."/>
            <person name="Brunel F."/>
            <person name="Bahn Y.S."/>
            <person name="Chen W."/>
            <person name="Chen Y."/>
            <person name="Chow E.W."/>
            <person name="Coppee J.Y."/>
            <person name="Floyd-Averette A."/>
            <person name="Gaillardin C."/>
            <person name="Gerik K.J."/>
            <person name="Goldberg J."/>
            <person name="Gonzalez-Hilarion S."/>
            <person name="Gujja S."/>
            <person name="Hamlin J.L."/>
            <person name="Hsueh Y.P."/>
            <person name="Ianiri G."/>
            <person name="Jones S."/>
            <person name="Kodira C.D."/>
            <person name="Kozubowski L."/>
            <person name="Lam W."/>
            <person name="Marra M."/>
            <person name="Mesner L.D."/>
            <person name="Mieczkowski P.A."/>
            <person name="Moyrand F."/>
            <person name="Nielsen K."/>
            <person name="Proux C."/>
            <person name="Rossignol T."/>
            <person name="Schein J.E."/>
            <person name="Sun S."/>
            <person name="Wollschlaeger C."/>
            <person name="Wood I.A."/>
            <person name="Zeng Q."/>
            <person name="Neuveglise C."/>
            <person name="Newlon C.S."/>
            <person name="Perfect J.R."/>
            <person name="Lodge J.K."/>
            <person name="Idnurm A."/>
            <person name="Stajich J.E."/>
            <person name="Kronstad J.W."/>
            <person name="Sanyal K."/>
            <person name="Heitman J."/>
            <person name="Fraser J.A."/>
            <person name="Cuomo C.A."/>
            <person name="Dietrich F.S."/>
        </authorList>
    </citation>
    <scope>NUCLEOTIDE SEQUENCE [LARGE SCALE GENOMIC DNA]</scope>
    <source>
        <strain evidence="3">H99 / ATCC 208821 / CBS 10515 / FGSC 9487</strain>
    </source>
</reference>
<dbReference type="OrthoDB" id="2569225at2759"/>
<feature type="compositionally biased region" description="Polar residues" evidence="1">
    <location>
        <begin position="977"/>
        <end position="990"/>
    </location>
</feature>
<sequence>MLPQSVEQRSSILPVSPCSPSLSMQLPVPSSAVAYLPSRRHVMNICSSPPGNWTSIRGFKAARKRASNWHSGTDEPKVESEEDESELEGSNPLRLAGRTPSRGRITSGSRLSASQPQYTNSSSADDASSASFDKPELSRELTSSLTEKAYRLDLQHRKRMADTALLPCPKRHRIDIRTSSIPSILPSVMSSDNMSRNVGLAGPQKKAARKKASDLAIDLTVLDSDDDSSVFDSSDASDEGTDDRGREDGDAYEFPDQTGCHTGSLASDDGEETDEEEIEAIYLRAGSVKEKEGNLVNGSACQVSPSSTQHAESRLITPIQEGSSSVREVRELPPPTGTQINAGQMFNPHPGKSDLAPLASSERFAKSRPHSPHFALDTSESASRPSAGMVGSEQAGNLHVLRHHTLGLRTNAEDTLKSTPGNSTLDVARLQSILQTGATGDKKGSISPRDNSQVHLFAIDSNAAEASMAGRNRSADVVEVVSKQIEEPSQPDTHQPLLVSGSQPSNLDMEAPTQLLVASSALISVPTAVLTVPQAVHEQASTNDIPSQLPISPDLLPSFDVPTLNPMNLSPGSAFSHRAPEVHSDIHLLLPGFARQSRLSIFSRRLLNNQSRPPFTTGYISRHHSVTARKPFLLRNVRMGLSGLASNEFPDKPSSVKFQQRLKEGQARELRMRIKKGEMTLDMRNVGFGTLKRDLVARESQLKTMRQGRLINIIISRIVPVDGGSGLLVGLDRARIRVSWESDPKPLHDVTLPLRDMTVYQTPLPLILDGTFLRVNRSTHLQLRFHVDLYVGQDPQGAYISSPVSITSPDGLLLPIADIAHMRDRNGALCFNLALESNISLDPAAFPLEPLSNRVIPRRPRILSLFYIFKDVNGNVTQKKIVDGWKCGLCGLEEDVGDLNDMSELTVHIKHYHKYECAVLISGTGVEMVITLPDCIISAKRHDASQVLSSIAGDLMDQTGQISTHTGGMPSYLPGTLQQIPSGQDSSVSFESHLPPLASESNNLEITRSSDHGTLGEVTYTASYTDDIASSSEFTKPAQPTTLAIPGQLPSSQVSGSSSEPLRKSSTVTRSPSLSANLAQSPPPALGTQDAQIEKITSFPIPLAETALSSFDALRVGSPLPPAAGNCTSAESSDSTACPLSSLPSAPLSPRPTHQSNGAISSSTSSQKASLVYEPPSLASVLKTSANLSMVESSEGRPAASTSLQSACTNTEDQCLGTPGDAFMSQVNGQPMSPGPCQSQLAIAHRFSALEKSGFRSPSCQQLDDHSLRQLFTPELEDVRLLSDSENDVPRYGRTESPSIGPITASVWQMPAPSPYMSASHADFQEPCILSGSMIPGQSLEPILSSSTRNEKVPLQEGTISLAGTSEPVSDSKSTDAKVTLTFINGERASHFDDSSDDHNVTILVKPETSMSAHSRQSPTNISGHSHSQLRDTPPAIEHLRPFTKTGHAGPYMGKRVNQWTEWSSSLEPGTLVDFMGELDKVWDGGQVRHLIRHQESLIWIQHHLSHKRRFLACCWNRWVHQKGPIPAYNKAGYLKHWLDSYGIIMCRAKLSYEVKDYLHLHFQNRHIPLTDYVGACQYWNHLRRSYFGEPSSEI</sequence>
<feature type="region of interest" description="Disordered" evidence="1">
    <location>
        <begin position="187"/>
        <end position="207"/>
    </location>
</feature>
<gene>
    <name evidence="2" type="ORF">CNAG_07433</name>
</gene>
<feature type="region of interest" description="Disordered" evidence="1">
    <location>
        <begin position="226"/>
        <end position="273"/>
    </location>
</feature>
<protein>
    <submittedName>
        <fullName evidence="2">Uncharacterized protein</fullName>
    </submittedName>
</protein>
<dbReference type="PANTHER" id="PTHR39463:SF1">
    <property type="entry name" value="MEDUSA"/>
    <property type="match status" value="1"/>
</dbReference>
<feature type="compositionally biased region" description="Polar residues" evidence="1">
    <location>
        <begin position="1409"/>
        <end position="1427"/>
    </location>
</feature>
<dbReference type="GO" id="GO:0005634">
    <property type="term" value="C:nucleus"/>
    <property type="evidence" value="ECO:0007669"/>
    <property type="project" value="TreeGrafter"/>
</dbReference>
<feature type="region of interest" description="Disordered" evidence="1">
    <location>
        <begin position="1038"/>
        <end position="1087"/>
    </location>
</feature>
<evidence type="ECO:0000313" key="2">
    <source>
        <dbReference type="EMBL" id="AFR94925.1"/>
    </source>
</evidence>
<organism evidence="2 3">
    <name type="scientific">Cryptococcus neoformans (strain H99 / ATCC 208821 / CBS 10515 / FGSC 9487)</name>
    <name type="common">Cryptococcus neoformans var. grubii serotype A</name>
    <dbReference type="NCBI Taxonomy" id="235443"/>
    <lineage>
        <taxon>Eukaryota</taxon>
        <taxon>Fungi</taxon>
        <taxon>Dikarya</taxon>
        <taxon>Basidiomycota</taxon>
        <taxon>Agaricomycotina</taxon>
        <taxon>Tremellomycetes</taxon>
        <taxon>Tremellales</taxon>
        <taxon>Cryptococcaceae</taxon>
        <taxon>Cryptococcus</taxon>
        <taxon>Cryptococcus neoformans species complex</taxon>
    </lineage>
</organism>
<feature type="compositionally biased region" description="Low complexity" evidence="1">
    <location>
        <begin position="121"/>
        <end position="131"/>
    </location>
</feature>
<feature type="region of interest" description="Disordered" evidence="1">
    <location>
        <begin position="977"/>
        <end position="1010"/>
    </location>
</feature>
<feature type="compositionally biased region" description="Acidic residues" evidence="1">
    <location>
        <begin position="226"/>
        <end position="241"/>
    </location>
</feature>
<feature type="compositionally biased region" description="Polar residues" evidence="1">
    <location>
        <begin position="1064"/>
        <end position="1080"/>
    </location>
</feature>
<dbReference type="VEuPathDB" id="FungiDB:CNAG_07433"/>